<reference evidence="14" key="1">
    <citation type="submission" date="2024-07" db="EMBL/GenBank/DDBJ databases">
        <title>Halotolerant mesophilic bacterium Ornithinibacillus sp. 4-3, sp. nov., isolated from soil.</title>
        <authorList>
            <person name="Sidarenka A.V."/>
            <person name="Guliayeva D.E."/>
            <person name="Leanovich S.I."/>
            <person name="Hileuskaya K.S."/>
            <person name="Akhremchuk A.E."/>
            <person name="Sikolenko M.A."/>
            <person name="Valentovich L.N."/>
        </authorList>
    </citation>
    <scope>NUCLEOTIDE SEQUENCE</scope>
    <source>
        <strain evidence="14">4-3</strain>
    </source>
</reference>
<dbReference type="EC" id="4.1.3.17" evidence="5"/>
<evidence type="ECO:0000256" key="4">
    <source>
        <dbReference type="ARBA" id="ARBA00011233"/>
    </source>
</evidence>
<feature type="binding site" evidence="13">
    <location>
        <position position="116"/>
    </location>
    <ligand>
        <name>Mg(2+)</name>
        <dbReference type="ChEBI" id="CHEBI:18420"/>
    </ligand>
</feature>
<evidence type="ECO:0000313" key="14">
    <source>
        <dbReference type="EMBL" id="XDK32047.1"/>
    </source>
</evidence>
<comment type="subunit">
    <text evidence="4">Homotrimer.</text>
</comment>
<comment type="cofactor">
    <cofactor evidence="13">
        <name>Mg(2+)</name>
        <dbReference type="ChEBI" id="CHEBI:18420"/>
    </cofactor>
</comment>
<evidence type="ECO:0000256" key="3">
    <source>
        <dbReference type="ARBA" id="ARBA00008621"/>
    </source>
</evidence>
<dbReference type="InterPro" id="IPR036704">
    <property type="entry name" value="RraA/RraA-like_sf"/>
</dbReference>
<dbReference type="PANTHER" id="PTHR33254">
    <property type="entry name" value="4-HYDROXY-4-METHYL-2-OXOGLUTARATE ALDOLASE 3-RELATED"/>
    <property type="match status" value="1"/>
</dbReference>
<evidence type="ECO:0000256" key="7">
    <source>
        <dbReference type="ARBA" id="ARBA00016549"/>
    </source>
</evidence>
<protein>
    <recommendedName>
        <fullName evidence="7">Putative 4-hydroxy-4-methyl-2-oxoglutarate aldolase</fullName>
        <ecNumber evidence="6">4.1.1.112</ecNumber>
        <ecNumber evidence="5">4.1.3.17</ecNumber>
    </recommendedName>
    <alternativeName>
        <fullName evidence="11">Oxaloacetate decarboxylase</fullName>
    </alternativeName>
    <alternativeName>
        <fullName evidence="9">Regulator of ribonuclease activity homolog</fullName>
    </alternativeName>
    <alternativeName>
        <fullName evidence="10">RraA-like protein</fullName>
    </alternativeName>
</protein>
<evidence type="ECO:0000256" key="8">
    <source>
        <dbReference type="ARBA" id="ARBA00025046"/>
    </source>
</evidence>
<evidence type="ECO:0000256" key="12">
    <source>
        <dbReference type="ARBA" id="ARBA00047973"/>
    </source>
</evidence>
<dbReference type="GO" id="GO:0046872">
    <property type="term" value="F:metal ion binding"/>
    <property type="evidence" value="ECO:0007669"/>
    <property type="project" value="UniProtKB-KW"/>
</dbReference>
<dbReference type="Gene3D" id="3.50.30.40">
    <property type="entry name" value="Ribonuclease E inhibitor RraA/RraA-like"/>
    <property type="match status" value="1"/>
</dbReference>
<organism evidence="14">
    <name type="scientific">Ornithinibacillus sp. 4-3</name>
    <dbReference type="NCBI Taxonomy" id="3231488"/>
    <lineage>
        <taxon>Bacteria</taxon>
        <taxon>Bacillati</taxon>
        <taxon>Bacillota</taxon>
        <taxon>Bacilli</taxon>
        <taxon>Bacillales</taxon>
        <taxon>Bacillaceae</taxon>
        <taxon>Ornithinibacillus</taxon>
    </lineage>
</organism>
<evidence type="ECO:0000256" key="1">
    <source>
        <dbReference type="ARBA" id="ARBA00001342"/>
    </source>
</evidence>
<proteinExistence type="inferred from homology"/>
<gene>
    <name evidence="14" type="ORF">AB4Y30_13655</name>
</gene>
<evidence type="ECO:0000256" key="11">
    <source>
        <dbReference type="ARBA" id="ARBA00032305"/>
    </source>
</evidence>
<dbReference type="RefSeq" id="WP_368652770.1">
    <property type="nucleotide sequence ID" value="NZ_CP162599.1"/>
</dbReference>
<dbReference type="AlphaFoldDB" id="A0AB39HN15"/>
<comment type="function">
    <text evidence="8">Catalyzes the aldol cleavage of 4-hydroxy-4-methyl-2-oxoglutarate (HMG) into 2 molecules of pyruvate. Also contains a secondary oxaloacetate (OAA) decarboxylase activity due to the common pyruvate enolate transition state formed following C-C bond cleavage in the retro-aldol and decarboxylation reactions.</text>
</comment>
<comment type="catalytic activity">
    <reaction evidence="12">
        <text>oxaloacetate + H(+) = pyruvate + CO2</text>
        <dbReference type="Rhea" id="RHEA:15641"/>
        <dbReference type="ChEBI" id="CHEBI:15361"/>
        <dbReference type="ChEBI" id="CHEBI:15378"/>
        <dbReference type="ChEBI" id="CHEBI:16452"/>
        <dbReference type="ChEBI" id="CHEBI:16526"/>
        <dbReference type="EC" id="4.1.1.112"/>
    </reaction>
</comment>
<dbReference type="GO" id="GO:0047443">
    <property type="term" value="F:4-hydroxy-4-methyl-2-oxoglutarate aldolase activity"/>
    <property type="evidence" value="ECO:0007669"/>
    <property type="project" value="UniProtKB-EC"/>
</dbReference>
<evidence type="ECO:0000256" key="13">
    <source>
        <dbReference type="PIRSR" id="PIRSR605493-1"/>
    </source>
</evidence>
<dbReference type="SUPFAM" id="SSF89562">
    <property type="entry name" value="RraA-like"/>
    <property type="match status" value="1"/>
</dbReference>
<dbReference type="Pfam" id="PF03737">
    <property type="entry name" value="RraA-like"/>
    <property type="match status" value="1"/>
</dbReference>
<dbReference type="CDD" id="cd16841">
    <property type="entry name" value="RraA_family"/>
    <property type="match status" value="1"/>
</dbReference>
<keyword evidence="13" id="KW-0460">Magnesium</keyword>
<dbReference type="GO" id="GO:0008948">
    <property type="term" value="F:oxaloacetate decarboxylase activity"/>
    <property type="evidence" value="ECO:0007669"/>
    <property type="project" value="UniProtKB-EC"/>
</dbReference>
<dbReference type="EMBL" id="CP162599">
    <property type="protein sequence ID" value="XDK32047.1"/>
    <property type="molecule type" value="Genomic_DNA"/>
</dbReference>
<dbReference type="EC" id="4.1.1.112" evidence="6"/>
<sequence length="224" mass="24111">MKILPREKTWISDELKARCEEVEPATIGHYLHFGFMDPKISPVFDNVKMVGQAFTVKTTSYDSVMVHKAVSLAEEGDVLVIDRSGDTKHACVGEMVVYAAKARKLAGIIIDGPSTDIQAIRELGVPVFSTGLSPITTKLIGNSGEINTTVQCGGVTVNPGDLIIADDNGALVMPKDKEDLEEIIARAEANEANEANTKQKLDSGVPLASITRADSFLREQGLID</sequence>
<name>A0AB39HN15_9BACI</name>
<evidence type="ECO:0000256" key="2">
    <source>
        <dbReference type="ARBA" id="ARBA00001968"/>
    </source>
</evidence>
<dbReference type="InterPro" id="IPR005493">
    <property type="entry name" value="RraA/RraA-like"/>
</dbReference>
<accession>A0AB39HN15</accession>
<comment type="cofactor">
    <cofactor evidence="2">
        <name>a divalent metal cation</name>
        <dbReference type="ChEBI" id="CHEBI:60240"/>
    </cofactor>
</comment>
<feature type="binding site" evidence="13">
    <location>
        <begin position="93"/>
        <end position="96"/>
    </location>
    <ligand>
        <name>substrate</name>
    </ligand>
</feature>
<keyword evidence="13" id="KW-0479">Metal-binding</keyword>
<evidence type="ECO:0000256" key="5">
    <source>
        <dbReference type="ARBA" id="ARBA00012213"/>
    </source>
</evidence>
<evidence type="ECO:0000256" key="9">
    <source>
        <dbReference type="ARBA" id="ARBA00029596"/>
    </source>
</evidence>
<dbReference type="PANTHER" id="PTHR33254:SF4">
    <property type="entry name" value="4-HYDROXY-4-METHYL-2-OXOGLUTARATE ALDOLASE 3-RELATED"/>
    <property type="match status" value="1"/>
</dbReference>
<comment type="catalytic activity">
    <reaction evidence="1">
        <text>4-hydroxy-4-methyl-2-oxoglutarate = 2 pyruvate</text>
        <dbReference type="Rhea" id="RHEA:22748"/>
        <dbReference type="ChEBI" id="CHEBI:15361"/>
        <dbReference type="ChEBI" id="CHEBI:58276"/>
        <dbReference type="EC" id="4.1.3.17"/>
    </reaction>
</comment>
<evidence type="ECO:0000256" key="6">
    <source>
        <dbReference type="ARBA" id="ARBA00012947"/>
    </source>
</evidence>
<evidence type="ECO:0000256" key="10">
    <source>
        <dbReference type="ARBA" id="ARBA00030169"/>
    </source>
</evidence>
<comment type="similarity">
    <text evidence="3">Belongs to the class II aldolase/RraA-like family.</text>
</comment>